<dbReference type="EMBL" id="PFHV01000073">
    <property type="protein sequence ID" value="PIX02996.1"/>
    <property type="molecule type" value="Genomic_DNA"/>
</dbReference>
<organism evidence="1 2">
    <name type="scientific">bacterium (Candidatus Gribaldobacteria) CG_4_8_14_3_um_filter_42_11</name>
    <dbReference type="NCBI Taxonomy" id="2014267"/>
    <lineage>
        <taxon>Bacteria</taxon>
        <taxon>Candidatus Gribaldobacteria</taxon>
    </lineage>
</organism>
<proteinExistence type="predicted"/>
<sequence length="66" mass="7639">EIDFLCLDHINDNGAKERKNNKYGSAGIFKWLKKNNYPKDVGLQVLCFNCNISKRINRGTCIHKLK</sequence>
<evidence type="ECO:0000313" key="2">
    <source>
        <dbReference type="Proteomes" id="UP000230505"/>
    </source>
</evidence>
<evidence type="ECO:0000313" key="1">
    <source>
        <dbReference type="EMBL" id="PIX02996.1"/>
    </source>
</evidence>
<dbReference type="Proteomes" id="UP000230505">
    <property type="component" value="Unassembled WGS sequence"/>
</dbReference>
<comment type="caution">
    <text evidence="1">The sequence shown here is derived from an EMBL/GenBank/DDBJ whole genome shotgun (WGS) entry which is preliminary data.</text>
</comment>
<reference evidence="2" key="1">
    <citation type="submission" date="2017-09" db="EMBL/GenBank/DDBJ databases">
        <title>Depth-based differentiation of microbial function through sediment-hosted aquifers and enrichment of novel symbionts in the deep terrestrial subsurface.</title>
        <authorList>
            <person name="Probst A.J."/>
            <person name="Ladd B."/>
            <person name="Jarett J.K."/>
            <person name="Geller-Mcgrath D.E."/>
            <person name="Sieber C.M.K."/>
            <person name="Emerson J.B."/>
            <person name="Anantharaman K."/>
            <person name="Thomas B.C."/>
            <person name="Malmstrom R."/>
            <person name="Stieglmeier M."/>
            <person name="Klingl A."/>
            <person name="Woyke T."/>
            <person name="Ryan C.M."/>
            <person name="Banfield J.F."/>
        </authorList>
    </citation>
    <scope>NUCLEOTIDE SEQUENCE [LARGE SCALE GENOMIC DNA]</scope>
</reference>
<name>A0A2M7IY13_9BACT</name>
<gene>
    <name evidence="1" type="ORF">COZ78_02775</name>
</gene>
<protein>
    <submittedName>
        <fullName evidence="1">Uncharacterized protein</fullName>
    </submittedName>
</protein>
<feature type="non-terminal residue" evidence="1">
    <location>
        <position position="1"/>
    </location>
</feature>
<accession>A0A2M7IY13</accession>
<dbReference type="AlphaFoldDB" id="A0A2M7IY13"/>